<evidence type="ECO:0008006" key="3">
    <source>
        <dbReference type="Google" id="ProtNLM"/>
    </source>
</evidence>
<gene>
    <name evidence="2" type="ORF">SELO1098_LOCUS16692</name>
</gene>
<organism evidence="2">
    <name type="scientific">Spumella elongata</name>
    <dbReference type="NCBI Taxonomy" id="89044"/>
    <lineage>
        <taxon>Eukaryota</taxon>
        <taxon>Sar</taxon>
        <taxon>Stramenopiles</taxon>
        <taxon>Ochrophyta</taxon>
        <taxon>Chrysophyceae</taxon>
        <taxon>Chromulinales</taxon>
        <taxon>Chromulinaceae</taxon>
        <taxon>Spumella</taxon>
    </lineage>
</organism>
<dbReference type="PROSITE" id="PS50005">
    <property type="entry name" value="TPR"/>
    <property type="match status" value="1"/>
</dbReference>
<protein>
    <recommendedName>
        <fullName evidence="3">Tetratricopeptide repeat protein 38</fullName>
    </recommendedName>
</protein>
<keyword evidence="1" id="KW-0802">TPR repeat</keyword>
<feature type="repeat" description="TPR" evidence="1">
    <location>
        <begin position="49"/>
        <end position="82"/>
    </location>
</feature>
<sequence>MKPQMTAFVAADLYKFDLGVENGGHITISLAIFSSKSKDFQPEGTLNETQLWLSRGLVWYYAFNHEEAIQCFQKALALGGNPIMAHYWISVSHGPNYNTETMNRDAFPSAKDAFVECQTALRLLEEDSSYLSEFEIALVKALPCRFNDPDAEEFRSMDAIEQNTDAYADAMLSVYQRFPEDPNAACMYAEALLNKSPWRLWDLDTGLATPHAVVAEEVLQKALLVAPNHPGLNHFMVHLMEMSPHPEVSLPSCAVLRKYFPSAGHLIHMPSHIYVLLGMWQEAADCNIEAWKVDDVYVEKEGIYNYYTGYRLHNLHFISYAGMFAGRYEESMRAALEVKRNLPDSLLENPIMNRFFESFLSIEVHVLIRFGKWTEILGKEIPTDHKLHGHTIATLHYARGIAHAVLGDTIAAVRDLSLLRKAMTLVGGDHVLHNNLCSDMLAIAEHMLQGELYYRLGRYEDAFWELNMAATLSDELVYDEPWGWMQPPLHALGALSLEQGQVENAEKYFRRDMDKSYYGRCHPDNIWALKGLEQCLLRNPVYLPLSENAARAAELVEVRSKIAALEVRADSKIKVACMCAVKKL</sequence>
<name>A0A7S3M7Q0_9STRA</name>
<dbReference type="SMART" id="SM00028">
    <property type="entry name" value="TPR"/>
    <property type="match status" value="2"/>
</dbReference>
<dbReference type="PANTHER" id="PTHR45588">
    <property type="entry name" value="TPR DOMAIN-CONTAINING PROTEIN"/>
    <property type="match status" value="1"/>
</dbReference>
<dbReference type="Gene3D" id="1.25.40.10">
    <property type="entry name" value="Tetratricopeptide repeat domain"/>
    <property type="match status" value="2"/>
</dbReference>
<accession>A0A7S3M7Q0</accession>
<proteinExistence type="predicted"/>
<dbReference type="InterPro" id="IPR011990">
    <property type="entry name" value="TPR-like_helical_dom_sf"/>
</dbReference>
<reference evidence="2" key="1">
    <citation type="submission" date="2021-01" db="EMBL/GenBank/DDBJ databases">
        <authorList>
            <person name="Corre E."/>
            <person name="Pelletier E."/>
            <person name="Niang G."/>
            <person name="Scheremetjew M."/>
            <person name="Finn R."/>
            <person name="Kale V."/>
            <person name="Holt S."/>
            <person name="Cochrane G."/>
            <person name="Meng A."/>
            <person name="Brown T."/>
            <person name="Cohen L."/>
        </authorList>
    </citation>
    <scope>NUCLEOTIDE SEQUENCE</scope>
    <source>
        <strain evidence="2">CCAP 955/1</strain>
    </source>
</reference>
<dbReference type="PANTHER" id="PTHR45588:SF1">
    <property type="entry name" value="WW DOMAIN-CONTAINING PROTEIN"/>
    <property type="match status" value="1"/>
</dbReference>
<evidence type="ECO:0000256" key="1">
    <source>
        <dbReference type="PROSITE-ProRule" id="PRU00339"/>
    </source>
</evidence>
<evidence type="ECO:0000313" key="2">
    <source>
        <dbReference type="EMBL" id="CAE0287849.1"/>
    </source>
</evidence>
<dbReference type="EMBL" id="HBIC01032765">
    <property type="protein sequence ID" value="CAE0287849.1"/>
    <property type="molecule type" value="Transcribed_RNA"/>
</dbReference>
<dbReference type="AlphaFoldDB" id="A0A7S3M7Q0"/>
<dbReference type="InterPro" id="IPR019734">
    <property type="entry name" value="TPR_rpt"/>
</dbReference>
<dbReference type="SUPFAM" id="SSF48452">
    <property type="entry name" value="TPR-like"/>
    <property type="match status" value="2"/>
</dbReference>